<feature type="region of interest" description="Disordered" evidence="1">
    <location>
        <begin position="89"/>
        <end position="117"/>
    </location>
</feature>
<dbReference type="AlphaFoldDB" id="A0ABC9W9K0"/>
<reference evidence="2 3" key="1">
    <citation type="submission" date="2024-06" db="EMBL/GenBank/DDBJ databases">
        <title>The draft genome of Grus japonensis, version 3.</title>
        <authorList>
            <person name="Nabeshima K."/>
            <person name="Suzuki S."/>
            <person name="Onuma M."/>
        </authorList>
    </citation>
    <scope>NUCLEOTIDE SEQUENCE [LARGE SCALE GENOMIC DNA]</scope>
    <source>
        <strain evidence="2 3">451A</strain>
    </source>
</reference>
<feature type="region of interest" description="Disordered" evidence="1">
    <location>
        <begin position="1"/>
        <end position="71"/>
    </location>
</feature>
<protein>
    <submittedName>
        <fullName evidence="2">Uncharacterized protein</fullName>
    </submittedName>
</protein>
<dbReference type="EMBL" id="BAAFJT010000002">
    <property type="protein sequence ID" value="GAB0182230.1"/>
    <property type="molecule type" value="Genomic_DNA"/>
</dbReference>
<accession>A0ABC9W9K0</accession>
<name>A0ABC9W9K0_GRUJA</name>
<gene>
    <name evidence="2" type="ORF">GRJ2_000688300</name>
</gene>
<evidence type="ECO:0000313" key="3">
    <source>
        <dbReference type="Proteomes" id="UP001623348"/>
    </source>
</evidence>
<sequence length="117" mass="12045">MPAGSKMNLPLAKAEPISNGGKHSAITFKKEKKTPPSGSFFSQREESEDVRNSADTKVSEEEEAGGAPGARAEILLQPVEKTMVRQAVPLQPVEDDGGAEIPPAARGGPHAGAGGGT</sequence>
<keyword evidence="3" id="KW-1185">Reference proteome</keyword>
<feature type="compositionally biased region" description="Basic and acidic residues" evidence="1">
    <location>
        <begin position="43"/>
        <end position="59"/>
    </location>
</feature>
<comment type="caution">
    <text evidence="2">The sequence shown here is derived from an EMBL/GenBank/DDBJ whole genome shotgun (WGS) entry which is preliminary data.</text>
</comment>
<evidence type="ECO:0000256" key="1">
    <source>
        <dbReference type="SAM" id="MobiDB-lite"/>
    </source>
</evidence>
<proteinExistence type="predicted"/>
<organism evidence="2 3">
    <name type="scientific">Grus japonensis</name>
    <name type="common">Japanese crane</name>
    <name type="synonym">Red-crowned crane</name>
    <dbReference type="NCBI Taxonomy" id="30415"/>
    <lineage>
        <taxon>Eukaryota</taxon>
        <taxon>Metazoa</taxon>
        <taxon>Chordata</taxon>
        <taxon>Craniata</taxon>
        <taxon>Vertebrata</taxon>
        <taxon>Euteleostomi</taxon>
        <taxon>Archelosauria</taxon>
        <taxon>Archosauria</taxon>
        <taxon>Dinosauria</taxon>
        <taxon>Saurischia</taxon>
        <taxon>Theropoda</taxon>
        <taxon>Coelurosauria</taxon>
        <taxon>Aves</taxon>
        <taxon>Neognathae</taxon>
        <taxon>Neoaves</taxon>
        <taxon>Gruiformes</taxon>
        <taxon>Gruidae</taxon>
        <taxon>Grus</taxon>
    </lineage>
</organism>
<evidence type="ECO:0000313" key="2">
    <source>
        <dbReference type="EMBL" id="GAB0182230.1"/>
    </source>
</evidence>
<dbReference type="Proteomes" id="UP001623348">
    <property type="component" value="Unassembled WGS sequence"/>
</dbReference>